<keyword evidence="1" id="KW-0472">Membrane</keyword>
<organism evidence="2 3">
    <name type="scientific">Elsinoe ampelina</name>
    <dbReference type="NCBI Taxonomy" id="302913"/>
    <lineage>
        <taxon>Eukaryota</taxon>
        <taxon>Fungi</taxon>
        <taxon>Dikarya</taxon>
        <taxon>Ascomycota</taxon>
        <taxon>Pezizomycotina</taxon>
        <taxon>Dothideomycetes</taxon>
        <taxon>Dothideomycetidae</taxon>
        <taxon>Myriangiales</taxon>
        <taxon>Elsinoaceae</taxon>
        <taxon>Elsinoe</taxon>
    </lineage>
</organism>
<keyword evidence="3" id="KW-1185">Reference proteome</keyword>
<accession>A0A6A6G969</accession>
<dbReference type="AlphaFoldDB" id="A0A6A6G969"/>
<sequence length="169" mass="17919">MVALEYREKLFPDLPLLQSPVVIFVLGYKSRREAKSKFGEMALSTNATCGPISQSSPFKPSSFDTSTQPLCGFTGVPNITVAQMDNCCVPGTSQVANGCFYYCQPPSNDTGLSGSCLRRYTALNNTEGALLSECNQAYSRLSSGGGQTKQIGVGAVMILLMGFGLAFGA</sequence>
<keyword evidence="1" id="KW-1133">Transmembrane helix</keyword>
<proteinExistence type="predicted"/>
<dbReference type="Proteomes" id="UP000799538">
    <property type="component" value="Unassembled WGS sequence"/>
</dbReference>
<evidence type="ECO:0000256" key="1">
    <source>
        <dbReference type="SAM" id="Phobius"/>
    </source>
</evidence>
<name>A0A6A6G969_9PEZI</name>
<dbReference type="OrthoDB" id="10314431at2759"/>
<protein>
    <submittedName>
        <fullName evidence="2">Uncharacterized protein</fullName>
    </submittedName>
</protein>
<keyword evidence="1" id="KW-0812">Transmembrane</keyword>
<evidence type="ECO:0000313" key="2">
    <source>
        <dbReference type="EMBL" id="KAF2222262.1"/>
    </source>
</evidence>
<feature type="transmembrane region" description="Helical" evidence="1">
    <location>
        <begin position="150"/>
        <end position="168"/>
    </location>
</feature>
<reference evidence="3" key="1">
    <citation type="journal article" date="2020" name="Stud. Mycol.">
        <title>101 Dothideomycetes genomes: A test case for predicting lifestyles and emergence of pathogens.</title>
        <authorList>
            <person name="Haridas S."/>
            <person name="Albert R."/>
            <person name="Binder M."/>
            <person name="Bloem J."/>
            <person name="LaButti K."/>
            <person name="Salamov A."/>
            <person name="Andreopoulos B."/>
            <person name="Baker S."/>
            <person name="Barry K."/>
            <person name="Bills G."/>
            <person name="Bluhm B."/>
            <person name="Cannon C."/>
            <person name="Castanera R."/>
            <person name="Culley D."/>
            <person name="Daum C."/>
            <person name="Ezra D."/>
            <person name="Gonzalez J."/>
            <person name="Henrissat B."/>
            <person name="Kuo A."/>
            <person name="Liang C."/>
            <person name="Lipzen A."/>
            <person name="Lutzoni F."/>
            <person name="Magnuson J."/>
            <person name="Mondo S."/>
            <person name="Nolan M."/>
            <person name="Ohm R."/>
            <person name="Pangilinan J."/>
            <person name="Park H.-J."/>
            <person name="Ramirez L."/>
            <person name="Alfaro M."/>
            <person name="Sun H."/>
            <person name="Tritt A."/>
            <person name="Yoshinaga Y."/>
            <person name="Zwiers L.-H."/>
            <person name="Turgeon B."/>
            <person name="Goodwin S."/>
            <person name="Spatafora J."/>
            <person name="Crous P."/>
            <person name="Grigoriev I."/>
        </authorList>
    </citation>
    <scope>NUCLEOTIDE SEQUENCE [LARGE SCALE GENOMIC DNA]</scope>
    <source>
        <strain evidence="3">CECT 20119</strain>
    </source>
</reference>
<gene>
    <name evidence="2" type="ORF">BDZ85DRAFT_263337</name>
</gene>
<dbReference type="EMBL" id="ML992508">
    <property type="protein sequence ID" value="KAF2222262.1"/>
    <property type="molecule type" value="Genomic_DNA"/>
</dbReference>
<evidence type="ECO:0000313" key="3">
    <source>
        <dbReference type="Proteomes" id="UP000799538"/>
    </source>
</evidence>